<dbReference type="InterPro" id="IPR050902">
    <property type="entry name" value="ABC_Transporter_SBP"/>
</dbReference>
<organism evidence="2 3">
    <name type="scientific">Methanococcus vannielii (strain ATCC 35089 / DSM 1224 / JCM 13029 / OCM 148 / SB)</name>
    <dbReference type="NCBI Taxonomy" id="406327"/>
    <lineage>
        <taxon>Archaea</taxon>
        <taxon>Methanobacteriati</taxon>
        <taxon>Methanobacteriota</taxon>
        <taxon>Methanomada group</taxon>
        <taxon>Methanococci</taxon>
        <taxon>Methanococcales</taxon>
        <taxon>Methanococcaceae</taxon>
        <taxon>Methanococcus</taxon>
    </lineage>
</organism>
<dbReference type="KEGG" id="mvn:Mevan_0496"/>
<dbReference type="RefSeq" id="WP_011972306.1">
    <property type="nucleotide sequence ID" value="NC_009634.1"/>
</dbReference>
<evidence type="ECO:0000259" key="1">
    <source>
        <dbReference type="PROSITE" id="PS50983"/>
    </source>
</evidence>
<dbReference type="eggNOG" id="arCOG03303">
    <property type="taxonomic scope" value="Archaea"/>
</dbReference>
<protein>
    <submittedName>
        <fullName evidence="2">Periplasmic binding protein</fullName>
    </submittedName>
</protein>
<dbReference type="PANTHER" id="PTHR30535:SF34">
    <property type="entry name" value="MOLYBDATE-BINDING PROTEIN MOLA"/>
    <property type="match status" value="1"/>
</dbReference>
<dbReference type="InterPro" id="IPR002491">
    <property type="entry name" value="ABC_transptr_periplasmic_BD"/>
</dbReference>
<dbReference type="GeneID" id="5325572"/>
<feature type="domain" description="Fe/B12 periplasmic-binding" evidence="1">
    <location>
        <begin position="56"/>
        <end position="332"/>
    </location>
</feature>
<dbReference type="Proteomes" id="UP000001107">
    <property type="component" value="Chromosome"/>
</dbReference>
<reference evidence="2" key="1">
    <citation type="submission" date="2007-06" db="EMBL/GenBank/DDBJ databases">
        <title>Complete sequence of Methanococcus vannielii SB.</title>
        <authorList>
            <consortium name="US DOE Joint Genome Institute"/>
            <person name="Copeland A."/>
            <person name="Lucas S."/>
            <person name="Lapidus A."/>
            <person name="Barry K."/>
            <person name="Glavina del Rio T."/>
            <person name="Dalin E."/>
            <person name="Tice H."/>
            <person name="Pitluck S."/>
            <person name="Chain P."/>
            <person name="Malfatti S."/>
            <person name="Shin M."/>
            <person name="Vergez L."/>
            <person name="Schmutz J."/>
            <person name="Larimer F."/>
            <person name="Land M."/>
            <person name="Hauser L."/>
            <person name="Kyrpides N."/>
            <person name="Anderson I."/>
            <person name="Sieprawska-Lupa M."/>
            <person name="Whitman W.B."/>
            <person name="Richardson P."/>
        </authorList>
    </citation>
    <scope>NUCLEOTIDE SEQUENCE [LARGE SCALE GENOMIC DNA]</scope>
    <source>
        <strain evidence="2">SB</strain>
    </source>
</reference>
<dbReference type="PROSITE" id="PS50983">
    <property type="entry name" value="FE_B12_PBP"/>
    <property type="match status" value="1"/>
</dbReference>
<dbReference type="SUPFAM" id="SSF53807">
    <property type="entry name" value="Helical backbone' metal receptor"/>
    <property type="match status" value="1"/>
</dbReference>
<dbReference type="AlphaFoldDB" id="A6UPI1"/>
<dbReference type="PROSITE" id="PS51257">
    <property type="entry name" value="PROKAR_LIPOPROTEIN"/>
    <property type="match status" value="1"/>
</dbReference>
<keyword evidence="3" id="KW-1185">Reference proteome</keyword>
<dbReference type="EMBL" id="CP000742">
    <property type="protein sequence ID" value="ABR54403.1"/>
    <property type="molecule type" value="Genomic_DNA"/>
</dbReference>
<sequence length="372" mass="41807">MVNKIISILTLCIITFVLGFSGCIEGIEEDIENNVEKIQIIDMVGRTVEVPKNVEKIVCSGPGCLRLICYMDSVDKVIGIESFESNDYMGRPYRIANPQFSSLPIIGNGGPRDINVGPDPEKVMTIMPDVIFITYMEAGKADELQRKTGIPVVVLTYGTFGTFENEKVFESFNILGKILEKDKRAVEVSSFIEEVQKDLDERTKDIPESERPSVYVGAIGYQGTQGIDSTEGSYPPLEAVNTKNIAKNASTAHIFISKEKLIEWNPEYIFIDGGGSFKVKEDYNINPDYYNSLDAFKNGNVYLLLPFNHYMTNIGTALADSYYIGKVLYPEEFSDIDPEEKADEIYKFLVGKEVYNVMKEEYGGFKRVDFLN</sequence>
<dbReference type="HOGENOM" id="CLU_038034_13_1_2"/>
<name>A6UPI1_METVS</name>
<gene>
    <name evidence="2" type="ordered locus">Mevan_0496</name>
</gene>
<dbReference type="Pfam" id="PF01497">
    <property type="entry name" value="Peripla_BP_2"/>
    <property type="match status" value="1"/>
</dbReference>
<dbReference type="CDD" id="cd01147">
    <property type="entry name" value="HemV-2"/>
    <property type="match status" value="1"/>
</dbReference>
<dbReference type="PANTHER" id="PTHR30535">
    <property type="entry name" value="VITAMIN B12-BINDING PROTEIN"/>
    <property type="match status" value="1"/>
</dbReference>
<dbReference type="OrthoDB" id="24039at2157"/>
<dbReference type="Gene3D" id="3.40.50.1980">
    <property type="entry name" value="Nitrogenase molybdenum iron protein domain"/>
    <property type="match status" value="2"/>
</dbReference>
<evidence type="ECO:0000313" key="3">
    <source>
        <dbReference type="Proteomes" id="UP000001107"/>
    </source>
</evidence>
<accession>A6UPI1</accession>
<dbReference type="STRING" id="406327.Mevan_0496"/>
<proteinExistence type="predicted"/>
<evidence type="ECO:0000313" key="2">
    <source>
        <dbReference type="EMBL" id="ABR54403.1"/>
    </source>
</evidence>